<dbReference type="CDD" id="cd06267">
    <property type="entry name" value="PBP1_LacI_sugar_binding-like"/>
    <property type="match status" value="1"/>
</dbReference>
<evidence type="ECO:0000259" key="4">
    <source>
        <dbReference type="PROSITE" id="PS50932"/>
    </source>
</evidence>
<dbReference type="Gene3D" id="1.10.260.40">
    <property type="entry name" value="lambda repressor-like DNA-binding domains"/>
    <property type="match status" value="1"/>
</dbReference>
<dbReference type="CDD" id="cd01392">
    <property type="entry name" value="HTH_LacI"/>
    <property type="match status" value="1"/>
</dbReference>
<dbReference type="RefSeq" id="WP_251740317.1">
    <property type="nucleotide sequence ID" value="NZ_JBHUOJ010000007.1"/>
</dbReference>
<dbReference type="InterPro" id="IPR046335">
    <property type="entry name" value="LacI/GalR-like_sensor"/>
</dbReference>
<feature type="domain" description="HTH lacI-type" evidence="4">
    <location>
        <begin position="5"/>
        <end position="59"/>
    </location>
</feature>
<evidence type="ECO:0000313" key="5">
    <source>
        <dbReference type="EMBL" id="MFD2832265.1"/>
    </source>
</evidence>
<evidence type="ECO:0000313" key="6">
    <source>
        <dbReference type="Proteomes" id="UP001597438"/>
    </source>
</evidence>
<dbReference type="Pfam" id="PF13377">
    <property type="entry name" value="Peripla_BP_3"/>
    <property type="match status" value="1"/>
</dbReference>
<evidence type="ECO:0000256" key="1">
    <source>
        <dbReference type="ARBA" id="ARBA00023015"/>
    </source>
</evidence>
<dbReference type="InterPro" id="IPR028082">
    <property type="entry name" value="Peripla_BP_I"/>
</dbReference>
<dbReference type="InterPro" id="IPR010982">
    <property type="entry name" value="Lambda_DNA-bd_dom_sf"/>
</dbReference>
<reference evidence="6" key="1">
    <citation type="journal article" date="2019" name="Int. J. Syst. Evol. Microbiol.">
        <title>The Global Catalogue of Microorganisms (GCM) 10K type strain sequencing project: providing services to taxonomists for standard genome sequencing and annotation.</title>
        <authorList>
            <consortium name="The Broad Institute Genomics Platform"/>
            <consortium name="The Broad Institute Genome Sequencing Center for Infectious Disease"/>
            <person name="Wu L."/>
            <person name="Ma J."/>
        </authorList>
    </citation>
    <scope>NUCLEOTIDE SEQUENCE [LARGE SCALE GENOMIC DNA]</scope>
    <source>
        <strain evidence="6">KCTC 52925</strain>
    </source>
</reference>
<dbReference type="SUPFAM" id="SSF47413">
    <property type="entry name" value="lambda repressor-like DNA-binding domains"/>
    <property type="match status" value="1"/>
</dbReference>
<keyword evidence="3" id="KW-0804">Transcription</keyword>
<name>A0ABW5WZK3_9FLAO</name>
<keyword evidence="1" id="KW-0805">Transcription regulation</keyword>
<proteinExistence type="predicted"/>
<dbReference type="GO" id="GO:0003677">
    <property type="term" value="F:DNA binding"/>
    <property type="evidence" value="ECO:0007669"/>
    <property type="project" value="UniProtKB-KW"/>
</dbReference>
<organism evidence="5 6">
    <name type="scientific">Christiangramia antarctica</name>
    <dbReference type="NCBI Taxonomy" id="2058158"/>
    <lineage>
        <taxon>Bacteria</taxon>
        <taxon>Pseudomonadati</taxon>
        <taxon>Bacteroidota</taxon>
        <taxon>Flavobacteriia</taxon>
        <taxon>Flavobacteriales</taxon>
        <taxon>Flavobacteriaceae</taxon>
        <taxon>Christiangramia</taxon>
    </lineage>
</organism>
<dbReference type="SMART" id="SM00354">
    <property type="entry name" value="HTH_LACI"/>
    <property type="match status" value="1"/>
</dbReference>
<accession>A0ABW5WZK3</accession>
<keyword evidence="6" id="KW-1185">Reference proteome</keyword>
<protein>
    <submittedName>
        <fullName evidence="5">LacI family DNA-binding transcriptional regulator</fullName>
    </submittedName>
</protein>
<dbReference type="PANTHER" id="PTHR30146:SF109">
    <property type="entry name" value="HTH-TYPE TRANSCRIPTIONAL REGULATOR GALS"/>
    <property type="match status" value="1"/>
</dbReference>
<dbReference type="EMBL" id="JBHUOJ010000007">
    <property type="protein sequence ID" value="MFD2832265.1"/>
    <property type="molecule type" value="Genomic_DNA"/>
</dbReference>
<dbReference type="SUPFAM" id="SSF53822">
    <property type="entry name" value="Periplasmic binding protein-like I"/>
    <property type="match status" value="1"/>
</dbReference>
<dbReference type="Gene3D" id="3.40.50.2300">
    <property type="match status" value="2"/>
</dbReference>
<sequence>MQGKTTLKTLAEILEISPSTVSKALHDSPEISEKLKVKIRELAKKEHYIPNAMGRNLKSRETKTIGVIIPDILPHFFAKALYGMEAMAGEMGYQIVICISNESLKKEIKSIHTMISSGVDGVVMSLSQETQAKMQIEHLLQLKKYGIELVLFDRVLSIINCDKVSINDALQAEQATVELIKSGCKKVGYLTNILNTSVDDQRKQGYQDAMKRYKLRNRVIGFNPKDEFPAKQINTLIAEGKLDAILAANELSAIMTIKSVLDSGYEIPKDVSVIGFTNGVISANFRPSLSSIDQHEEEQGRLAMETIIERLQGKLPKEPLDYKLRTSIIHRETTRHE</sequence>
<evidence type="ECO:0000256" key="3">
    <source>
        <dbReference type="ARBA" id="ARBA00023163"/>
    </source>
</evidence>
<evidence type="ECO:0000256" key="2">
    <source>
        <dbReference type="ARBA" id="ARBA00023125"/>
    </source>
</evidence>
<dbReference type="InterPro" id="IPR000843">
    <property type="entry name" value="HTH_LacI"/>
</dbReference>
<keyword evidence="2 5" id="KW-0238">DNA-binding</keyword>
<gene>
    <name evidence="5" type="ORF">ACFSYS_03140</name>
</gene>
<dbReference type="PROSITE" id="PS50932">
    <property type="entry name" value="HTH_LACI_2"/>
    <property type="match status" value="1"/>
</dbReference>
<dbReference type="Proteomes" id="UP001597438">
    <property type="component" value="Unassembled WGS sequence"/>
</dbReference>
<dbReference type="PANTHER" id="PTHR30146">
    <property type="entry name" value="LACI-RELATED TRANSCRIPTIONAL REPRESSOR"/>
    <property type="match status" value="1"/>
</dbReference>
<comment type="caution">
    <text evidence="5">The sequence shown here is derived from an EMBL/GenBank/DDBJ whole genome shotgun (WGS) entry which is preliminary data.</text>
</comment>